<dbReference type="SMART" id="SM00267">
    <property type="entry name" value="GGDEF"/>
    <property type="match status" value="1"/>
</dbReference>
<dbReference type="InterPro" id="IPR029787">
    <property type="entry name" value="Nucleotide_cyclase"/>
</dbReference>
<dbReference type="InterPro" id="IPR043128">
    <property type="entry name" value="Rev_trsase/Diguanyl_cyclase"/>
</dbReference>
<feature type="transmembrane region" description="Helical" evidence="1">
    <location>
        <begin position="68"/>
        <end position="87"/>
    </location>
</feature>
<keyword evidence="1" id="KW-0472">Membrane</keyword>
<dbReference type="CDD" id="cd01948">
    <property type="entry name" value="EAL"/>
    <property type="match status" value="1"/>
</dbReference>
<feature type="domain" description="PAS" evidence="2">
    <location>
        <begin position="321"/>
        <end position="383"/>
    </location>
</feature>
<gene>
    <name evidence="5" type="ORF">SAMN05661030_2228</name>
</gene>
<dbReference type="InterPro" id="IPR000014">
    <property type="entry name" value="PAS"/>
</dbReference>
<dbReference type="InterPro" id="IPR052155">
    <property type="entry name" value="Biofilm_reg_signaling"/>
</dbReference>
<dbReference type="InterPro" id="IPR035965">
    <property type="entry name" value="PAS-like_dom_sf"/>
</dbReference>
<evidence type="ECO:0000256" key="1">
    <source>
        <dbReference type="SAM" id="Phobius"/>
    </source>
</evidence>
<dbReference type="CDD" id="cd01949">
    <property type="entry name" value="GGDEF"/>
    <property type="match status" value="1"/>
</dbReference>
<feature type="transmembrane region" description="Helical" evidence="1">
    <location>
        <begin position="160"/>
        <end position="180"/>
    </location>
</feature>
<dbReference type="Pfam" id="PF13188">
    <property type="entry name" value="PAS_8"/>
    <property type="match status" value="1"/>
</dbReference>
<feature type="transmembrane region" description="Helical" evidence="1">
    <location>
        <begin position="192"/>
        <end position="210"/>
    </location>
</feature>
<proteinExistence type="predicted"/>
<dbReference type="PROSITE" id="PS50883">
    <property type="entry name" value="EAL"/>
    <property type="match status" value="1"/>
</dbReference>
<dbReference type="PROSITE" id="PS50887">
    <property type="entry name" value="GGDEF"/>
    <property type="match status" value="1"/>
</dbReference>
<dbReference type="InterPro" id="IPR001633">
    <property type="entry name" value="EAL_dom"/>
</dbReference>
<reference evidence="6" key="1">
    <citation type="submission" date="2016-10" db="EMBL/GenBank/DDBJ databases">
        <authorList>
            <person name="Varghese N."/>
            <person name="Submissions S."/>
        </authorList>
    </citation>
    <scope>NUCLEOTIDE SEQUENCE [LARGE SCALE GENOMIC DNA]</scope>
    <source>
        <strain evidence="6">DSM 45962</strain>
    </source>
</reference>
<dbReference type="Pfam" id="PF00563">
    <property type="entry name" value="EAL"/>
    <property type="match status" value="1"/>
</dbReference>
<dbReference type="InterPro" id="IPR035919">
    <property type="entry name" value="EAL_sf"/>
</dbReference>
<keyword evidence="6" id="KW-1185">Reference proteome</keyword>
<dbReference type="Pfam" id="PF00990">
    <property type="entry name" value="GGDEF"/>
    <property type="match status" value="1"/>
</dbReference>
<dbReference type="PANTHER" id="PTHR44757:SF2">
    <property type="entry name" value="BIOFILM ARCHITECTURE MAINTENANCE PROTEIN MBAA"/>
    <property type="match status" value="1"/>
</dbReference>
<dbReference type="SUPFAM" id="SSF55073">
    <property type="entry name" value="Nucleotide cyclase"/>
    <property type="match status" value="1"/>
</dbReference>
<sequence>MSGQLRRGALLVLAGTLAILAALAVTPVTSVGFQADNTVLGLLTAVTAVRAHRLARGTTGRRGTSWRLLAWSGALFSLAALVTGSGLAGSFGVVGLGDLLLLPVLVVPPLVCVRLATEVRMARSLALLVDGASVVLALAFVVDVLALSAPDQLRTPPPVALGYAGYAVLVVGLAGAVLTVTTRELQRPATAMVVMNLMVAVAAAMLAVGLDRPGLLWQGIGDLACLVALEAGVAAIATAPRRPASPDDVAARSPRVNATGLAITLLALGGVPVALVVALLRDQDLTPWSTAALAAVVALLMVRSTLRIRSSAGLVADLVRNEEDLRALVEGSTDGVVIVDDDLRLRFASPAARTLLGVGDDAADRDLLDLVLPADREAARAALAAGTPTLHLRVPGDAGQPAELEVTQHERAGSGRRVLHLRDATVRLRRERELERMAYTDHLTRLPNRALLFEELAAPAGERCLLVLDLDGFKAVNDVAGHEAGDQLLVEVARRLRTVVRDQDVVCRLGGDEFAVVVDGTPAEAVEAAQRVVDAMALPHRTADRTFALGASVGVAELHPGGGQLAFREADAALRAAKRAGKGCVRVWDGGAGGDAAGSVAAAIAAGEVELRYSVTGRTGHERALHGAPAWAHPSGALLPAAELWAAAGRQGCDAELQHWVLAQATRHAATLPAVTLLALDLPAGHVQAARLVDDVRGALEVSGLPAERLSLAFTEEALLTSTADLVPALHELRALGVRLCLDDFGMGQTLYAHLSRVPLTSVRIDVSALGARDDEDLLRRVQAIVRSADMFGLRTVAHGIGPGPLLDAVLACGVSMVRTRADLKQVPWSRVQQELAAGTTGTRILAG</sequence>
<feature type="transmembrane region" description="Helical" evidence="1">
    <location>
        <begin position="258"/>
        <end position="279"/>
    </location>
</feature>
<accession>A0A1I1NYQ2</accession>
<dbReference type="Proteomes" id="UP000199022">
    <property type="component" value="Unassembled WGS sequence"/>
</dbReference>
<evidence type="ECO:0000259" key="2">
    <source>
        <dbReference type="PROSITE" id="PS50112"/>
    </source>
</evidence>
<dbReference type="AlphaFoldDB" id="A0A1I1NYQ2"/>
<evidence type="ECO:0000259" key="4">
    <source>
        <dbReference type="PROSITE" id="PS50887"/>
    </source>
</evidence>
<keyword evidence="1" id="KW-1133">Transmembrane helix</keyword>
<dbReference type="SMART" id="SM00052">
    <property type="entry name" value="EAL"/>
    <property type="match status" value="1"/>
</dbReference>
<dbReference type="InterPro" id="IPR000160">
    <property type="entry name" value="GGDEF_dom"/>
</dbReference>
<dbReference type="SMART" id="SM00091">
    <property type="entry name" value="PAS"/>
    <property type="match status" value="1"/>
</dbReference>
<evidence type="ECO:0000313" key="6">
    <source>
        <dbReference type="Proteomes" id="UP000199022"/>
    </source>
</evidence>
<dbReference type="OrthoDB" id="5179666at2"/>
<dbReference type="Gene3D" id="3.30.70.270">
    <property type="match status" value="1"/>
</dbReference>
<dbReference type="EMBL" id="FOMD01000002">
    <property type="protein sequence ID" value="SFC99853.1"/>
    <property type="molecule type" value="Genomic_DNA"/>
</dbReference>
<feature type="transmembrane region" description="Helical" evidence="1">
    <location>
        <begin position="125"/>
        <end position="148"/>
    </location>
</feature>
<dbReference type="RefSeq" id="WP_091557951.1">
    <property type="nucleotide sequence ID" value="NZ_BNAC01000004.1"/>
</dbReference>
<name>A0A1I1NYQ2_9ACTN</name>
<evidence type="ECO:0000259" key="3">
    <source>
        <dbReference type="PROSITE" id="PS50883"/>
    </source>
</evidence>
<protein>
    <submittedName>
        <fullName evidence="5">Diguanylate cyclase (GGDEF) domain-containing protein</fullName>
    </submittedName>
</protein>
<organism evidence="5 6">
    <name type="scientific">Klenkia taihuensis</name>
    <dbReference type="NCBI Taxonomy" id="1225127"/>
    <lineage>
        <taxon>Bacteria</taxon>
        <taxon>Bacillati</taxon>
        <taxon>Actinomycetota</taxon>
        <taxon>Actinomycetes</taxon>
        <taxon>Geodermatophilales</taxon>
        <taxon>Geodermatophilaceae</taxon>
        <taxon>Klenkia</taxon>
    </lineage>
</organism>
<feature type="transmembrane region" description="Helical" evidence="1">
    <location>
        <begin position="216"/>
        <end position="237"/>
    </location>
</feature>
<dbReference type="Gene3D" id="3.30.450.20">
    <property type="entry name" value="PAS domain"/>
    <property type="match status" value="1"/>
</dbReference>
<feature type="transmembrane region" description="Helical" evidence="1">
    <location>
        <begin position="93"/>
        <end position="113"/>
    </location>
</feature>
<dbReference type="STRING" id="1225127.SAMN05661030_2228"/>
<dbReference type="NCBIfam" id="TIGR00254">
    <property type="entry name" value="GGDEF"/>
    <property type="match status" value="1"/>
</dbReference>
<dbReference type="PROSITE" id="PS50112">
    <property type="entry name" value="PAS"/>
    <property type="match status" value="1"/>
</dbReference>
<dbReference type="SUPFAM" id="SSF55785">
    <property type="entry name" value="PYP-like sensor domain (PAS domain)"/>
    <property type="match status" value="1"/>
</dbReference>
<dbReference type="PANTHER" id="PTHR44757">
    <property type="entry name" value="DIGUANYLATE CYCLASE DGCP"/>
    <property type="match status" value="1"/>
</dbReference>
<feature type="domain" description="GGDEF" evidence="4">
    <location>
        <begin position="461"/>
        <end position="590"/>
    </location>
</feature>
<evidence type="ECO:0000313" key="5">
    <source>
        <dbReference type="EMBL" id="SFC99853.1"/>
    </source>
</evidence>
<dbReference type="SUPFAM" id="SSF141868">
    <property type="entry name" value="EAL domain-like"/>
    <property type="match status" value="1"/>
</dbReference>
<keyword evidence="1" id="KW-0812">Transmembrane</keyword>
<feature type="domain" description="EAL" evidence="3">
    <location>
        <begin position="589"/>
        <end position="840"/>
    </location>
</feature>
<dbReference type="Gene3D" id="3.20.20.450">
    <property type="entry name" value="EAL domain"/>
    <property type="match status" value="1"/>
</dbReference>